<evidence type="ECO:0000313" key="2">
    <source>
        <dbReference type="Proteomes" id="UP001215280"/>
    </source>
</evidence>
<accession>A0AAD7MIF3</accession>
<sequence>MDTLEELRAHIKASGVESPVSHARISGSSPIHPPKNEFLTHDLAYIESEVLNHPNALFKRHVPPLDIILYAIRRVLAADAEAQVIPDLLDLATTVEFFRTRALQNGREALVQYGRHSDTQRTLSREDEKRLRKYQDGSADIRAVYIELLLQYCQLDIYRLWTCDPPRPADVTLRLCEYFPALNPLYTATSPRLFHYDLADAERALLRKRGLDCCLFVRDSCRWAVERSTPDDPLASVFRTPAFAACFPCTVSAASLRDMMEFYMGTVQAMVDELQGMLTMRPEAGDV</sequence>
<gene>
    <name evidence="1" type="ORF">DFH07DRAFT_973077</name>
</gene>
<reference evidence="1" key="1">
    <citation type="submission" date="2023-03" db="EMBL/GenBank/DDBJ databases">
        <title>Massive genome expansion in bonnet fungi (Mycena s.s.) driven by repeated elements and novel gene families across ecological guilds.</title>
        <authorList>
            <consortium name="Lawrence Berkeley National Laboratory"/>
            <person name="Harder C.B."/>
            <person name="Miyauchi S."/>
            <person name="Viragh M."/>
            <person name="Kuo A."/>
            <person name="Thoen E."/>
            <person name="Andreopoulos B."/>
            <person name="Lu D."/>
            <person name="Skrede I."/>
            <person name="Drula E."/>
            <person name="Henrissat B."/>
            <person name="Morin E."/>
            <person name="Kohler A."/>
            <person name="Barry K."/>
            <person name="LaButti K."/>
            <person name="Morin E."/>
            <person name="Salamov A."/>
            <person name="Lipzen A."/>
            <person name="Mereny Z."/>
            <person name="Hegedus B."/>
            <person name="Baldrian P."/>
            <person name="Stursova M."/>
            <person name="Weitz H."/>
            <person name="Taylor A."/>
            <person name="Grigoriev I.V."/>
            <person name="Nagy L.G."/>
            <person name="Martin F."/>
            <person name="Kauserud H."/>
        </authorList>
    </citation>
    <scope>NUCLEOTIDE SEQUENCE</scope>
    <source>
        <strain evidence="1">CBHHK188m</strain>
    </source>
</reference>
<dbReference type="EMBL" id="JARJLG010000297">
    <property type="protein sequence ID" value="KAJ7719027.1"/>
    <property type="molecule type" value="Genomic_DNA"/>
</dbReference>
<dbReference type="AlphaFoldDB" id="A0AAD7MIF3"/>
<protein>
    <submittedName>
        <fullName evidence="1">Uncharacterized protein</fullName>
    </submittedName>
</protein>
<keyword evidence="2" id="KW-1185">Reference proteome</keyword>
<name>A0AAD7MIF3_9AGAR</name>
<dbReference type="Proteomes" id="UP001215280">
    <property type="component" value="Unassembled WGS sequence"/>
</dbReference>
<comment type="caution">
    <text evidence="1">The sequence shown here is derived from an EMBL/GenBank/DDBJ whole genome shotgun (WGS) entry which is preliminary data.</text>
</comment>
<evidence type="ECO:0000313" key="1">
    <source>
        <dbReference type="EMBL" id="KAJ7719027.1"/>
    </source>
</evidence>
<organism evidence="1 2">
    <name type="scientific">Mycena maculata</name>
    <dbReference type="NCBI Taxonomy" id="230809"/>
    <lineage>
        <taxon>Eukaryota</taxon>
        <taxon>Fungi</taxon>
        <taxon>Dikarya</taxon>
        <taxon>Basidiomycota</taxon>
        <taxon>Agaricomycotina</taxon>
        <taxon>Agaricomycetes</taxon>
        <taxon>Agaricomycetidae</taxon>
        <taxon>Agaricales</taxon>
        <taxon>Marasmiineae</taxon>
        <taxon>Mycenaceae</taxon>
        <taxon>Mycena</taxon>
    </lineage>
</organism>
<proteinExistence type="predicted"/>